<sequence>MDRGWKNGQGLEEWAGAGRMGRGWARQGLKEWAGAGRMGRGSKALPAREPGGCTYSVASEETRTLHRVGLHHPPCDIPQGRPGAAARQSLPALSGAPEVRHTRKRSALLAMKLRKNALAPAGRSDGALRVWANSLRRAATRRVEQIETRRPTERCTERCREAIASAGCR</sequence>
<evidence type="ECO:0000256" key="1">
    <source>
        <dbReference type="SAM" id="MobiDB-lite"/>
    </source>
</evidence>
<gene>
    <name evidence="2" type="ORF">CYMTET_21986</name>
</gene>
<feature type="region of interest" description="Disordered" evidence="1">
    <location>
        <begin position="69"/>
        <end position="88"/>
    </location>
</feature>
<name>A0AAE0G128_9CHLO</name>
<reference evidence="2 3" key="1">
    <citation type="journal article" date="2015" name="Genome Biol. Evol.">
        <title>Comparative Genomics of a Bacterivorous Green Alga Reveals Evolutionary Causalities and Consequences of Phago-Mixotrophic Mode of Nutrition.</title>
        <authorList>
            <person name="Burns J.A."/>
            <person name="Paasch A."/>
            <person name="Narechania A."/>
            <person name="Kim E."/>
        </authorList>
    </citation>
    <scope>NUCLEOTIDE SEQUENCE [LARGE SCALE GENOMIC DNA]</scope>
    <source>
        <strain evidence="2 3">PLY_AMNH</strain>
    </source>
</reference>
<evidence type="ECO:0000313" key="2">
    <source>
        <dbReference type="EMBL" id="KAK3269578.1"/>
    </source>
</evidence>
<comment type="caution">
    <text evidence="2">The sequence shown here is derived from an EMBL/GenBank/DDBJ whole genome shotgun (WGS) entry which is preliminary data.</text>
</comment>
<accession>A0AAE0G128</accession>
<keyword evidence="3" id="KW-1185">Reference proteome</keyword>
<proteinExistence type="predicted"/>
<dbReference type="AlphaFoldDB" id="A0AAE0G128"/>
<dbReference type="EMBL" id="LGRX02010864">
    <property type="protein sequence ID" value="KAK3269578.1"/>
    <property type="molecule type" value="Genomic_DNA"/>
</dbReference>
<dbReference type="Proteomes" id="UP001190700">
    <property type="component" value="Unassembled WGS sequence"/>
</dbReference>
<evidence type="ECO:0000313" key="3">
    <source>
        <dbReference type="Proteomes" id="UP001190700"/>
    </source>
</evidence>
<protein>
    <submittedName>
        <fullName evidence="2">Uncharacterized protein</fullName>
    </submittedName>
</protein>
<organism evidence="2 3">
    <name type="scientific">Cymbomonas tetramitiformis</name>
    <dbReference type="NCBI Taxonomy" id="36881"/>
    <lineage>
        <taxon>Eukaryota</taxon>
        <taxon>Viridiplantae</taxon>
        <taxon>Chlorophyta</taxon>
        <taxon>Pyramimonadophyceae</taxon>
        <taxon>Pyramimonadales</taxon>
        <taxon>Pyramimonadaceae</taxon>
        <taxon>Cymbomonas</taxon>
    </lineage>
</organism>